<feature type="chain" id="PRO_5020279306" description="Peptidoglycan binding-like domain-containing protein" evidence="2">
    <location>
        <begin position="24"/>
        <end position="541"/>
    </location>
</feature>
<keyword evidence="2" id="KW-0732">Signal</keyword>
<keyword evidence="5" id="KW-1185">Reference proteome</keyword>
<evidence type="ECO:0000259" key="3">
    <source>
        <dbReference type="Pfam" id="PF01471"/>
    </source>
</evidence>
<organism evidence="4 5">
    <name type="scientific">Thalassobius vesicularis</name>
    <dbReference type="NCBI Taxonomy" id="1294297"/>
    <lineage>
        <taxon>Bacteria</taxon>
        <taxon>Pseudomonadati</taxon>
        <taxon>Pseudomonadota</taxon>
        <taxon>Alphaproteobacteria</taxon>
        <taxon>Rhodobacterales</taxon>
        <taxon>Roseobacteraceae</taxon>
        <taxon>Thalassovita</taxon>
    </lineage>
</organism>
<evidence type="ECO:0000313" key="4">
    <source>
        <dbReference type="EMBL" id="THD74113.1"/>
    </source>
</evidence>
<evidence type="ECO:0000256" key="1">
    <source>
        <dbReference type="SAM" id="Coils"/>
    </source>
</evidence>
<gene>
    <name evidence="4" type="ORF">E7681_10960</name>
</gene>
<dbReference type="Pfam" id="PF01471">
    <property type="entry name" value="PG_binding_1"/>
    <property type="match status" value="2"/>
</dbReference>
<feature type="domain" description="Peptidoglycan binding-like" evidence="3">
    <location>
        <begin position="288"/>
        <end position="343"/>
    </location>
</feature>
<dbReference type="InterPro" id="IPR036366">
    <property type="entry name" value="PGBDSf"/>
</dbReference>
<dbReference type="InterPro" id="IPR029030">
    <property type="entry name" value="Caspase-like_dom_sf"/>
</dbReference>
<evidence type="ECO:0000313" key="5">
    <source>
        <dbReference type="Proteomes" id="UP000306113"/>
    </source>
</evidence>
<dbReference type="SUPFAM" id="SSF47090">
    <property type="entry name" value="PGBD-like"/>
    <property type="match status" value="2"/>
</dbReference>
<evidence type="ECO:0000256" key="2">
    <source>
        <dbReference type="SAM" id="SignalP"/>
    </source>
</evidence>
<dbReference type="InterPro" id="IPR011990">
    <property type="entry name" value="TPR-like_helical_dom_sf"/>
</dbReference>
<name>A0A4S3M938_9RHOB</name>
<comment type="caution">
    <text evidence="4">The sequence shown here is derived from an EMBL/GenBank/DDBJ whole genome shotgun (WGS) entry which is preliminary data.</text>
</comment>
<reference evidence="4 5" key="1">
    <citation type="submission" date="2019-04" db="EMBL/GenBank/DDBJ databases">
        <title>Draft genome sequence of Youngimonas vesicularis.</title>
        <authorList>
            <person name="Hameed A."/>
        </authorList>
    </citation>
    <scope>NUCLEOTIDE SEQUENCE [LARGE SCALE GENOMIC DNA]</scope>
    <source>
        <strain evidence="4 5">CC-AMW-E</strain>
    </source>
</reference>
<feature type="domain" description="Peptidoglycan binding-like" evidence="3">
    <location>
        <begin position="489"/>
        <end position="538"/>
    </location>
</feature>
<dbReference type="AlphaFoldDB" id="A0A4S3M938"/>
<dbReference type="SUPFAM" id="SSF52129">
    <property type="entry name" value="Caspase-like"/>
    <property type="match status" value="1"/>
</dbReference>
<dbReference type="OrthoDB" id="8092964at2"/>
<sequence length="541" mass="60435">MRFTHSILGAAALWATTALSSWAADYALILTNRDYDRVSTATDAASYVSYAGALQQQGFRVFGGESWNAWNMARAANDFQQALASGQVDRVVVVLSGRMAEGPTDGWLLARDYGQVTSLNVGQYAMSVNALADMLGDYPGKALMLISASRPDNTPVGAGLVAGAVVPDLPQGVAAMQGRAERMLPVLRDQILQSRVSLAQLAQTGQGITFQGYVSDQPLGATSGPVVDSESAYWSAARDIGTIEAYRAYLSRFPRGMYINEARRMIEDILQHPNREAEADEAALNLSRDARREIQRQLTLLGFDTRGIDGIFGAGTRTAIVAYQRSKGWIETGYVNNGQLETLRQDALRRARELEEEERRRRAEEERRDRDFWATVGVRGDEASLREYLRRFPDGIFSDEARARLDEYDLRRRRDADYRMRVAWDEARTADTISAYRRFLAQYPESDFAPTARARIEELDEERKNADQIEKDKAEEAVVAGNPITRLLVENTLRNRGFDPGNPDGEFDKATRKAIRQFQRASQLPVTGYVSQATMVRLLSR</sequence>
<dbReference type="Gene3D" id="1.25.40.10">
    <property type="entry name" value="Tetratricopeptide repeat domain"/>
    <property type="match status" value="1"/>
</dbReference>
<dbReference type="Gene3D" id="1.10.101.10">
    <property type="entry name" value="PGBD-like superfamily/PGBD"/>
    <property type="match status" value="2"/>
</dbReference>
<dbReference type="InterPro" id="IPR036365">
    <property type="entry name" value="PGBD-like_sf"/>
</dbReference>
<keyword evidence="1" id="KW-0175">Coiled coil</keyword>
<accession>A0A4S3M938</accession>
<proteinExistence type="predicted"/>
<protein>
    <recommendedName>
        <fullName evidence="3">Peptidoglycan binding-like domain-containing protein</fullName>
    </recommendedName>
</protein>
<dbReference type="Proteomes" id="UP000306113">
    <property type="component" value="Unassembled WGS sequence"/>
</dbReference>
<dbReference type="RefSeq" id="WP_136339323.1">
    <property type="nucleotide sequence ID" value="NZ_SSMD01000004.1"/>
</dbReference>
<feature type="coiled-coil region" evidence="1">
    <location>
        <begin position="337"/>
        <end position="368"/>
    </location>
</feature>
<dbReference type="EMBL" id="SSMD01000004">
    <property type="protein sequence ID" value="THD74113.1"/>
    <property type="molecule type" value="Genomic_DNA"/>
</dbReference>
<dbReference type="InterPro" id="IPR002477">
    <property type="entry name" value="Peptidoglycan-bd-like"/>
</dbReference>
<feature type="signal peptide" evidence="2">
    <location>
        <begin position="1"/>
        <end position="23"/>
    </location>
</feature>